<dbReference type="SUPFAM" id="SSF82185">
    <property type="entry name" value="Histone H3 K4-specific methyltransferase SET7/9 N-terminal domain"/>
    <property type="match status" value="1"/>
</dbReference>
<name>A0ABY9WTF2_9BACT</name>
<proteinExistence type="predicted"/>
<keyword evidence="2" id="KW-0472">Membrane</keyword>
<evidence type="ECO:0000313" key="3">
    <source>
        <dbReference type="EMBL" id="WNG47065.1"/>
    </source>
</evidence>
<accession>A0ABY9WTF2</accession>
<feature type="transmembrane region" description="Helical" evidence="2">
    <location>
        <begin position="134"/>
        <end position="156"/>
    </location>
</feature>
<feature type="transmembrane region" description="Helical" evidence="2">
    <location>
        <begin position="176"/>
        <end position="198"/>
    </location>
</feature>
<feature type="transmembrane region" description="Helical" evidence="2">
    <location>
        <begin position="340"/>
        <end position="358"/>
    </location>
</feature>
<protein>
    <submittedName>
        <fullName evidence="3">Toxin-antitoxin system YwqK family antitoxin</fullName>
    </submittedName>
</protein>
<feature type="compositionally biased region" description="Pro residues" evidence="1">
    <location>
        <begin position="30"/>
        <end position="43"/>
    </location>
</feature>
<dbReference type="Gene3D" id="3.90.930.1">
    <property type="match status" value="1"/>
</dbReference>
<feature type="region of interest" description="Disordered" evidence="1">
    <location>
        <begin position="1"/>
        <end position="120"/>
    </location>
</feature>
<reference evidence="3 4" key="1">
    <citation type="submission" date="2019-08" db="EMBL/GenBank/DDBJ databases">
        <title>Archangium and Cystobacter genomes.</title>
        <authorList>
            <person name="Chen I.-C.K."/>
            <person name="Wielgoss S."/>
        </authorList>
    </citation>
    <scope>NUCLEOTIDE SEQUENCE [LARGE SCALE GENOMIC DNA]</scope>
    <source>
        <strain evidence="3 4">Cbm 6</strain>
    </source>
</reference>
<sequence length="615" mass="65073">MSTTSPDEGSGLDLDWDAAPSLAARRPAATPAPAPAPAAPPEVDPFSIDLPEVGEVLPLSEEDASLDWAELPPAQAAPAAPPPKEPVVARERPSGAVPSVARPSGAVPSVARELPPETPDVNLNTPAARAWGPIALGALAVAGVVLLLQGALPRSFPSLLEMTVLLPVLTGASSDFFPLSAWVLALLSWGLLGLAMGLGHRLARRAGSPLDMGELESVALVLVPGLNLVGGPYVLRELGMAAESRKAGLRLGLHKRAIAAVGLLAGSVALESVAVLHPGELSRMAALAVRLLSTAAFVAVLSGMGRALWVLTNSVGVPGGRARGWGSAARGGGSRAPKPVWVGLLAATAVAVLGVWFFRNEELACESGTSARHTQGSWGEWVSACVRPSGARHGAEWARGPEGRLLARGEYREGQRHGTFRMWSETGVLLDEQAYTEGQPSGKWKLYLPSGRLLLEEEYVGGKREGPTSIYYASGNRRMLRSYQKGLAHGRYATWFDSGLVEEEGAFEEGRPSGWWVKRDKEGKVVKQWSGGYSASQDTAGVSAVLLDGSVPAVALRAGHTTEWWKARIELLRDKARREPEFVALYELTLKRARASGFTIFEKPEGVVLALEPTP</sequence>
<feature type="transmembrane region" description="Helical" evidence="2">
    <location>
        <begin position="218"/>
        <end position="236"/>
    </location>
</feature>
<feature type="transmembrane region" description="Helical" evidence="2">
    <location>
        <begin position="288"/>
        <end position="309"/>
    </location>
</feature>
<feature type="compositionally biased region" description="Low complexity" evidence="1">
    <location>
        <begin position="18"/>
        <end position="29"/>
    </location>
</feature>
<evidence type="ECO:0000313" key="4">
    <source>
        <dbReference type="Proteomes" id="UP001611383"/>
    </source>
</evidence>
<evidence type="ECO:0000256" key="1">
    <source>
        <dbReference type="SAM" id="MobiDB-lite"/>
    </source>
</evidence>
<keyword evidence="2" id="KW-0812">Transmembrane</keyword>
<dbReference type="EMBL" id="CP043494">
    <property type="protein sequence ID" value="WNG47065.1"/>
    <property type="molecule type" value="Genomic_DNA"/>
</dbReference>
<dbReference type="RefSeq" id="WP_395824185.1">
    <property type="nucleotide sequence ID" value="NZ_CP043494.1"/>
</dbReference>
<organism evidence="3 4">
    <name type="scientific">Archangium minus</name>
    <dbReference type="NCBI Taxonomy" id="83450"/>
    <lineage>
        <taxon>Bacteria</taxon>
        <taxon>Pseudomonadati</taxon>
        <taxon>Myxococcota</taxon>
        <taxon>Myxococcia</taxon>
        <taxon>Myxococcales</taxon>
        <taxon>Cystobacterineae</taxon>
        <taxon>Archangiaceae</taxon>
        <taxon>Archangium</taxon>
    </lineage>
</organism>
<feature type="transmembrane region" description="Helical" evidence="2">
    <location>
        <begin position="256"/>
        <end position="276"/>
    </location>
</feature>
<evidence type="ECO:0000256" key="2">
    <source>
        <dbReference type="SAM" id="Phobius"/>
    </source>
</evidence>
<dbReference type="Proteomes" id="UP001611383">
    <property type="component" value="Chromosome"/>
</dbReference>
<keyword evidence="4" id="KW-1185">Reference proteome</keyword>
<keyword evidence="2" id="KW-1133">Transmembrane helix</keyword>
<gene>
    <name evidence="3" type="ORF">F0U60_25260</name>
</gene>